<evidence type="ECO:0000313" key="1">
    <source>
        <dbReference type="EMBL" id="KAF7363154.1"/>
    </source>
</evidence>
<keyword evidence="2" id="KW-1185">Reference proteome</keyword>
<gene>
    <name evidence="1" type="ORF">MVEN_00667900</name>
</gene>
<proteinExistence type="predicted"/>
<organism evidence="1 2">
    <name type="scientific">Mycena venus</name>
    <dbReference type="NCBI Taxonomy" id="2733690"/>
    <lineage>
        <taxon>Eukaryota</taxon>
        <taxon>Fungi</taxon>
        <taxon>Dikarya</taxon>
        <taxon>Basidiomycota</taxon>
        <taxon>Agaricomycotina</taxon>
        <taxon>Agaricomycetes</taxon>
        <taxon>Agaricomycetidae</taxon>
        <taxon>Agaricales</taxon>
        <taxon>Marasmiineae</taxon>
        <taxon>Mycenaceae</taxon>
        <taxon>Mycena</taxon>
    </lineage>
</organism>
<protein>
    <submittedName>
        <fullName evidence="1">Peptidase C14</fullName>
    </submittedName>
</protein>
<name>A0A8H6YRD7_9AGAR</name>
<accession>A0A8H6YRD7</accession>
<sequence length="178" mass="20022">MPCSTRAAATRCQVLLSDVRPCSRMARREEVESPQVVAAKGILVVLYYFDQIDSHASRTPLSITNFGQGHASLGPLSNFQAVTQAPKLPMSSPYLGARTIRRARIRSLTGRPWGRLMRSSRPSREISEMRPNQLYQEIMHEIRVILQPKFSQKPQLGSSHPIDTDLKFIMCLSVLYAP</sequence>
<dbReference type="EMBL" id="JACAZI010000004">
    <property type="protein sequence ID" value="KAF7363154.1"/>
    <property type="molecule type" value="Genomic_DNA"/>
</dbReference>
<evidence type="ECO:0000313" key="2">
    <source>
        <dbReference type="Proteomes" id="UP000620124"/>
    </source>
</evidence>
<dbReference type="OrthoDB" id="3223806at2759"/>
<dbReference type="AlphaFoldDB" id="A0A8H6YRD7"/>
<comment type="caution">
    <text evidence="1">The sequence shown here is derived from an EMBL/GenBank/DDBJ whole genome shotgun (WGS) entry which is preliminary data.</text>
</comment>
<dbReference type="Gene3D" id="3.40.50.12660">
    <property type="match status" value="1"/>
</dbReference>
<dbReference type="Proteomes" id="UP000620124">
    <property type="component" value="Unassembled WGS sequence"/>
</dbReference>
<reference evidence="1" key="1">
    <citation type="submission" date="2020-05" db="EMBL/GenBank/DDBJ databases">
        <title>Mycena genomes resolve the evolution of fungal bioluminescence.</title>
        <authorList>
            <person name="Tsai I.J."/>
        </authorList>
    </citation>
    <scope>NUCLEOTIDE SEQUENCE</scope>
    <source>
        <strain evidence="1">CCC161011</strain>
    </source>
</reference>